<dbReference type="Proteomes" id="UP001198242">
    <property type="component" value="Unassembled WGS sequence"/>
</dbReference>
<evidence type="ECO:0000256" key="5">
    <source>
        <dbReference type="PIRSR" id="PIRSR606118-50"/>
    </source>
</evidence>
<dbReference type="CDD" id="cd03768">
    <property type="entry name" value="SR_ResInv"/>
    <property type="match status" value="1"/>
</dbReference>
<feature type="domain" description="Resolvase/invertase-type recombinase catalytic" evidence="7">
    <location>
        <begin position="4"/>
        <end position="137"/>
    </location>
</feature>
<evidence type="ECO:0000313" key="9">
    <source>
        <dbReference type="Proteomes" id="UP001198242"/>
    </source>
</evidence>
<dbReference type="EMBL" id="JAJEQM010000004">
    <property type="protein sequence ID" value="MCC2210019.1"/>
    <property type="molecule type" value="Genomic_DNA"/>
</dbReference>
<evidence type="ECO:0000256" key="1">
    <source>
        <dbReference type="ARBA" id="ARBA00009913"/>
    </source>
</evidence>
<dbReference type="GO" id="GO:0000150">
    <property type="term" value="F:DNA strand exchange activity"/>
    <property type="evidence" value="ECO:0007669"/>
    <property type="project" value="InterPro"/>
</dbReference>
<dbReference type="FunFam" id="3.40.50.1390:FF:000001">
    <property type="entry name" value="DNA recombinase"/>
    <property type="match status" value="1"/>
</dbReference>
<evidence type="ECO:0000259" key="7">
    <source>
        <dbReference type="PROSITE" id="PS51736"/>
    </source>
</evidence>
<keyword evidence="3" id="KW-0238">DNA-binding</keyword>
<dbReference type="PROSITE" id="PS51736">
    <property type="entry name" value="RECOMBINASES_3"/>
    <property type="match status" value="1"/>
</dbReference>
<proteinExistence type="inferred from homology"/>
<comment type="similarity">
    <text evidence="1">Belongs to the site-specific recombinase resolvase family.</text>
</comment>
<name>A0AAE3DXU9_9FIRM</name>
<evidence type="ECO:0000256" key="6">
    <source>
        <dbReference type="PROSITE-ProRule" id="PRU10137"/>
    </source>
</evidence>
<dbReference type="Gene3D" id="1.10.10.60">
    <property type="entry name" value="Homeodomain-like"/>
    <property type="match status" value="1"/>
</dbReference>
<dbReference type="Pfam" id="PF02796">
    <property type="entry name" value="HTH_7"/>
    <property type="match status" value="1"/>
</dbReference>
<keyword evidence="2" id="KW-0229">DNA integration</keyword>
<dbReference type="RefSeq" id="WP_117968769.1">
    <property type="nucleotide sequence ID" value="NZ_JAJEQM010000004.1"/>
</dbReference>
<dbReference type="GO" id="GO:0015074">
    <property type="term" value="P:DNA integration"/>
    <property type="evidence" value="ECO:0007669"/>
    <property type="project" value="UniProtKB-KW"/>
</dbReference>
<keyword evidence="9" id="KW-1185">Reference proteome</keyword>
<dbReference type="InterPro" id="IPR036162">
    <property type="entry name" value="Resolvase-like_N_sf"/>
</dbReference>
<gene>
    <name evidence="8" type="ORF">LKE05_04330</name>
</gene>
<dbReference type="InterPro" id="IPR006118">
    <property type="entry name" value="Recombinase_CS"/>
</dbReference>
<reference evidence="8 9" key="1">
    <citation type="submission" date="2021-10" db="EMBL/GenBank/DDBJ databases">
        <title>Anaerobic single-cell dispensing facilitates the cultivation of human gut bacteria.</title>
        <authorList>
            <person name="Afrizal A."/>
        </authorList>
    </citation>
    <scope>NUCLEOTIDE SEQUENCE [LARGE SCALE GENOMIC DNA]</scope>
    <source>
        <strain evidence="8 9">CLA-AA-H232</strain>
    </source>
</reference>
<dbReference type="InterPro" id="IPR006120">
    <property type="entry name" value="Resolvase_HTH_dom"/>
</dbReference>
<evidence type="ECO:0000256" key="2">
    <source>
        <dbReference type="ARBA" id="ARBA00022908"/>
    </source>
</evidence>
<feature type="active site" description="O-(5'-phospho-DNA)-serine intermediate" evidence="5 6">
    <location>
        <position position="12"/>
    </location>
</feature>
<dbReference type="GO" id="GO:0003677">
    <property type="term" value="F:DNA binding"/>
    <property type="evidence" value="ECO:0007669"/>
    <property type="project" value="UniProtKB-KW"/>
</dbReference>
<comment type="caution">
    <text evidence="8">The sequence shown here is derived from an EMBL/GenBank/DDBJ whole genome shotgun (WGS) entry which is preliminary data.</text>
</comment>
<dbReference type="SUPFAM" id="SSF53041">
    <property type="entry name" value="Resolvase-like"/>
    <property type="match status" value="1"/>
</dbReference>
<dbReference type="InterPro" id="IPR050639">
    <property type="entry name" value="SSR_resolvase"/>
</dbReference>
<organism evidence="8 9">
    <name type="scientific">Hominilimicola fabiformis</name>
    <dbReference type="NCBI Taxonomy" id="2885356"/>
    <lineage>
        <taxon>Bacteria</taxon>
        <taxon>Bacillati</taxon>
        <taxon>Bacillota</taxon>
        <taxon>Clostridia</taxon>
        <taxon>Eubacteriales</taxon>
        <taxon>Oscillospiraceae</taxon>
        <taxon>Hominilimicola</taxon>
    </lineage>
</organism>
<dbReference type="Pfam" id="PF00239">
    <property type="entry name" value="Resolvase"/>
    <property type="match status" value="1"/>
</dbReference>
<keyword evidence="4" id="KW-0233">DNA recombination</keyword>
<dbReference type="PANTHER" id="PTHR30461:SF2">
    <property type="entry name" value="SERINE RECOMBINASE PINE-RELATED"/>
    <property type="match status" value="1"/>
</dbReference>
<evidence type="ECO:0000256" key="3">
    <source>
        <dbReference type="ARBA" id="ARBA00023125"/>
    </source>
</evidence>
<evidence type="ECO:0000256" key="4">
    <source>
        <dbReference type="ARBA" id="ARBA00023172"/>
    </source>
</evidence>
<sequence>MKNYKFGYARVSTEEQVLDRQIDMLSEYGVNQIYSEKMTGTKRNRPELEKMLDRLSEGDTVVIESLSRLGRSTKDLIELMELFNKKKVNLVSLKENIDTTTATGKLLFTLISAISQFERDCIADRTREGLSAARARGRKGGRPPISSELIDKAKRLYDTKEYTMSEIEELTGVKRATLYRHLKK</sequence>
<accession>A0AAE3DXU9</accession>
<dbReference type="InterPro" id="IPR006119">
    <property type="entry name" value="Resolv_N"/>
</dbReference>
<evidence type="ECO:0000313" key="8">
    <source>
        <dbReference type="EMBL" id="MCC2210019.1"/>
    </source>
</evidence>
<dbReference type="PANTHER" id="PTHR30461">
    <property type="entry name" value="DNA-INVERTASE FROM LAMBDOID PROPHAGE"/>
    <property type="match status" value="1"/>
</dbReference>
<dbReference type="Gene3D" id="3.40.50.1390">
    <property type="entry name" value="Resolvase, N-terminal catalytic domain"/>
    <property type="match status" value="1"/>
</dbReference>
<protein>
    <submittedName>
        <fullName evidence="8">Recombinase family protein</fullName>
    </submittedName>
</protein>
<dbReference type="PROSITE" id="PS00397">
    <property type="entry name" value="RECOMBINASES_1"/>
    <property type="match status" value="1"/>
</dbReference>
<dbReference type="AlphaFoldDB" id="A0AAE3DXU9"/>
<dbReference type="SMART" id="SM00857">
    <property type="entry name" value="Resolvase"/>
    <property type="match status" value="1"/>
</dbReference>